<dbReference type="NCBIfam" id="TIGR02290">
    <property type="entry name" value="M3_fam_3"/>
    <property type="match status" value="1"/>
</dbReference>
<proteinExistence type="inferred from homology"/>
<dbReference type="STRING" id="1069536.SINU_06095"/>
<comment type="cofactor">
    <cofactor evidence="6">
        <name>Zn(2+)</name>
        <dbReference type="ChEBI" id="CHEBI:29105"/>
    </cofactor>
    <text evidence="6">Binds 1 zinc ion.</text>
</comment>
<gene>
    <name evidence="9" type="ORF">SINU_06095</name>
</gene>
<evidence type="ECO:0000313" key="10">
    <source>
        <dbReference type="Proteomes" id="UP000035553"/>
    </source>
</evidence>
<dbReference type="EMBL" id="AFVQ02000072">
    <property type="protein sequence ID" value="KLI02799.1"/>
    <property type="molecule type" value="Genomic_DNA"/>
</dbReference>
<dbReference type="Gene3D" id="1.10.1370.20">
    <property type="entry name" value="Oligoendopeptidase f, C-terminal domain"/>
    <property type="match status" value="1"/>
</dbReference>
<dbReference type="InterPro" id="IPR001333">
    <property type="entry name" value="Peptidase_M32_Taq"/>
</dbReference>
<protein>
    <submittedName>
        <fullName evidence="9">Oligoendopeptidase</fullName>
    </submittedName>
</protein>
<dbReference type="Pfam" id="PF01432">
    <property type="entry name" value="Peptidase_M3"/>
    <property type="match status" value="1"/>
</dbReference>
<evidence type="ECO:0000256" key="3">
    <source>
        <dbReference type="ARBA" id="ARBA00022801"/>
    </source>
</evidence>
<keyword evidence="3 6" id="KW-0378">Hydrolase</keyword>
<evidence type="ECO:0000256" key="1">
    <source>
        <dbReference type="ARBA" id="ARBA00022670"/>
    </source>
</evidence>
<dbReference type="InterPro" id="IPR001567">
    <property type="entry name" value="Pept_M3A_M3B_dom"/>
</dbReference>
<dbReference type="SUPFAM" id="SSF55486">
    <property type="entry name" value="Metalloproteases ('zincins'), catalytic domain"/>
    <property type="match status" value="1"/>
</dbReference>
<keyword evidence="1 6" id="KW-0645">Protease</keyword>
<evidence type="ECO:0000259" key="7">
    <source>
        <dbReference type="Pfam" id="PF01432"/>
    </source>
</evidence>
<dbReference type="PANTHER" id="PTHR34217:SF1">
    <property type="entry name" value="CARBOXYPEPTIDASE 1"/>
    <property type="match status" value="1"/>
</dbReference>
<sequence length="598" mass="67999">MNTLNQQWELDSIFAGGSESNRFHTFLNELDQAIQAARKQLETQKIPFTHNDVQPFTALVERYESLCKQFNEAAAFIECLTAQNIKDQAAAQANNRMHSLGAELDAVNSLFETVLREIADADFQTLINAPQLRAISFSLNEKRTLSRKKLEANQEQLISALAVDGYHAWEDLYYQLIGKMEITIAHHGKKETMSVSQANNLLDDADRSVRQAAFHALESAWSDHADLFAAALNHIAGFRIAEYRARGWDDILDEPLDYNRLSKQTLNTMWETVTSYKPKLTAFLKRKAELLHLNTLSWYDIDAPLQTSSEKISYEEAASFIVNHFASFNSNMASFAKKALENRWIEAENRPNKRPGGFCTSFPISGQSRIFMTFNGSTSNRSTLAHELGHAYHQSLMNDLPYLSQDYAMNVAETASTFSEMIVSDAGQAQAKTKQERIAFLSDKLGRSVALLMNIHARFLFETRFYEARKAGTVSVDQLNQLMTEAQREAFCNQLDTYHPTFWASKLHFYITNWPFYNFPYTFGYLFSTGIYVQALQEGPAFAKKYDALLRDTGRMTTETLAKHHLGADLTKPDFWCTALDYIIRDVDEFLALTSSNN</sequence>
<feature type="domain" description="Peptidase M3A/M3B catalytic" evidence="7">
    <location>
        <begin position="201"/>
        <end position="580"/>
    </location>
</feature>
<feature type="domain" description="Oligopeptidase F N-terminal" evidence="8">
    <location>
        <begin position="117"/>
        <end position="180"/>
    </location>
</feature>
<dbReference type="InterPro" id="IPR042088">
    <property type="entry name" value="OligoPept_F_C"/>
</dbReference>
<dbReference type="InterPro" id="IPR011977">
    <property type="entry name" value="Pept_M3B_clade3"/>
</dbReference>
<keyword evidence="10" id="KW-1185">Reference proteome</keyword>
<dbReference type="OrthoDB" id="9769691at2"/>
<dbReference type="RefSeq" id="WP_010023379.1">
    <property type="nucleotide sequence ID" value="NZ_AFVQ02000072.1"/>
</dbReference>
<dbReference type="GO" id="GO:0004222">
    <property type="term" value="F:metalloendopeptidase activity"/>
    <property type="evidence" value="ECO:0007669"/>
    <property type="project" value="InterPro"/>
</dbReference>
<dbReference type="Pfam" id="PF08439">
    <property type="entry name" value="Peptidase_M3_N"/>
    <property type="match status" value="1"/>
</dbReference>
<evidence type="ECO:0000259" key="8">
    <source>
        <dbReference type="Pfam" id="PF08439"/>
    </source>
</evidence>
<dbReference type="InterPro" id="IPR034006">
    <property type="entry name" value="M3B_PepF_2"/>
</dbReference>
<evidence type="ECO:0000256" key="2">
    <source>
        <dbReference type="ARBA" id="ARBA00022723"/>
    </source>
</evidence>
<keyword evidence="5 6" id="KW-0482">Metalloprotease</keyword>
<dbReference type="Proteomes" id="UP000035553">
    <property type="component" value="Unassembled WGS sequence"/>
</dbReference>
<dbReference type="CDD" id="cd09607">
    <property type="entry name" value="M3B_PepF"/>
    <property type="match status" value="1"/>
</dbReference>
<dbReference type="GO" id="GO:0004181">
    <property type="term" value="F:metallocarboxypeptidase activity"/>
    <property type="evidence" value="ECO:0007669"/>
    <property type="project" value="InterPro"/>
</dbReference>
<evidence type="ECO:0000313" key="9">
    <source>
        <dbReference type="EMBL" id="KLI02799.1"/>
    </source>
</evidence>
<dbReference type="GO" id="GO:0046872">
    <property type="term" value="F:metal ion binding"/>
    <property type="evidence" value="ECO:0007669"/>
    <property type="project" value="UniProtKB-UniRule"/>
</dbReference>
<organism evidence="9 10">
    <name type="scientific">Sporolactobacillus inulinus CASD</name>
    <dbReference type="NCBI Taxonomy" id="1069536"/>
    <lineage>
        <taxon>Bacteria</taxon>
        <taxon>Bacillati</taxon>
        <taxon>Bacillota</taxon>
        <taxon>Bacilli</taxon>
        <taxon>Bacillales</taxon>
        <taxon>Sporolactobacillaceae</taxon>
        <taxon>Sporolactobacillus</taxon>
    </lineage>
</organism>
<dbReference type="AlphaFoldDB" id="A0A0U1QPS2"/>
<accession>A0A0U1QPS2</accession>
<evidence type="ECO:0000256" key="6">
    <source>
        <dbReference type="RuleBase" id="RU003435"/>
    </source>
</evidence>
<dbReference type="Gene3D" id="1.20.140.70">
    <property type="entry name" value="Oligopeptidase f, N-terminal domain"/>
    <property type="match status" value="1"/>
</dbReference>
<dbReference type="PANTHER" id="PTHR34217">
    <property type="entry name" value="METAL-DEPENDENT CARBOXYPEPTIDASE"/>
    <property type="match status" value="1"/>
</dbReference>
<evidence type="ECO:0000256" key="4">
    <source>
        <dbReference type="ARBA" id="ARBA00022833"/>
    </source>
</evidence>
<comment type="similarity">
    <text evidence="6">Belongs to the peptidase M3 family.</text>
</comment>
<name>A0A0U1QPS2_9BACL</name>
<keyword evidence="2 6" id="KW-0479">Metal-binding</keyword>
<evidence type="ECO:0000256" key="5">
    <source>
        <dbReference type="ARBA" id="ARBA00023049"/>
    </source>
</evidence>
<reference evidence="9 10" key="1">
    <citation type="journal article" date="2011" name="J. Bacteriol.">
        <title>Draft genome sequence of Sporolactobacillus inulinus strain CASD, an efficient D-lactic acid-producing bacterium with high-concentration lactate tolerance capability.</title>
        <authorList>
            <person name="Yu B."/>
            <person name="Su F."/>
            <person name="Wang L."/>
            <person name="Xu K."/>
            <person name="Zhao B."/>
            <person name="Xu P."/>
        </authorList>
    </citation>
    <scope>NUCLEOTIDE SEQUENCE [LARGE SCALE GENOMIC DNA]</scope>
    <source>
        <strain evidence="9 10">CASD</strain>
    </source>
</reference>
<dbReference type="InterPro" id="IPR013647">
    <property type="entry name" value="OligopepF_N_dom"/>
</dbReference>
<keyword evidence="4 6" id="KW-0862">Zinc</keyword>
<dbReference type="GO" id="GO:0006508">
    <property type="term" value="P:proteolysis"/>
    <property type="evidence" value="ECO:0007669"/>
    <property type="project" value="UniProtKB-KW"/>
</dbReference>
<comment type="caution">
    <text evidence="9">The sequence shown here is derived from an EMBL/GenBank/DDBJ whole genome shotgun (WGS) entry which is preliminary data.</text>
</comment>